<accession>A0A498JPR0</accession>
<proteinExistence type="predicted"/>
<keyword evidence="2" id="KW-1185">Reference proteome</keyword>
<comment type="caution">
    <text evidence="1">The sequence shown here is derived from an EMBL/GenBank/DDBJ whole genome shotgun (WGS) entry which is preliminary data.</text>
</comment>
<dbReference type="Proteomes" id="UP000290289">
    <property type="component" value="Chromosome 5"/>
</dbReference>
<reference evidence="1 2" key="1">
    <citation type="submission" date="2018-10" db="EMBL/GenBank/DDBJ databases">
        <title>A high-quality apple genome assembly.</title>
        <authorList>
            <person name="Hu J."/>
        </authorList>
    </citation>
    <scope>NUCLEOTIDE SEQUENCE [LARGE SCALE GENOMIC DNA]</scope>
    <source>
        <strain evidence="2">cv. HFTH1</strain>
        <tissue evidence="1">Young leaf</tissue>
    </source>
</reference>
<evidence type="ECO:0000313" key="1">
    <source>
        <dbReference type="EMBL" id="RXH97929.1"/>
    </source>
</evidence>
<gene>
    <name evidence="1" type="ORF">DVH24_010254</name>
</gene>
<dbReference type="AlphaFoldDB" id="A0A498JPR0"/>
<organism evidence="1 2">
    <name type="scientific">Malus domestica</name>
    <name type="common">Apple</name>
    <name type="synonym">Pyrus malus</name>
    <dbReference type="NCBI Taxonomy" id="3750"/>
    <lineage>
        <taxon>Eukaryota</taxon>
        <taxon>Viridiplantae</taxon>
        <taxon>Streptophyta</taxon>
        <taxon>Embryophyta</taxon>
        <taxon>Tracheophyta</taxon>
        <taxon>Spermatophyta</taxon>
        <taxon>Magnoliopsida</taxon>
        <taxon>eudicotyledons</taxon>
        <taxon>Gunneridae</taxon>
        <taxon>Pentapetalae</taxon>
        <taxon>rosids</taxon>
        <taxon>fabids</taxon>
        <taxon>Rosales</taxon>
        <taxon>Rosaceae</taxon>
        <taxon>Amygdaloideae</taxon>
        <taxon>Maleae</taxon>
        <taxon>Malus</taxon>
    </lineage>
</organism>
<sequence length="195" mass="22606">MWKRSFQGEEVKRKISQISSHGTTRSTIFRRTKRETEQLVSFRPMYQMVEMSTILKVVGVAFNSKSSLDSARGIGERKWPEVRWTTLQPWRVRVRVGARAQGGWGIDRRAARGQTKKTNILLPIVRERASKVEMQKLSVILQPGSLPGYSNWRWLASHREEAERKREEVEHEREVVCYYIAGIPQAMVASVIRIP</sequence>
<dbReference type="EMBL" id="RDQH01000331">
    <property type="protein sequence ID" value="RXH97929.1"/>
    <property type="molecule type" value="Genomic_DNA"/>
</dbReference>
<name>A0A498JPR0_MALDO</name>
<evidence type="ECO:0000313" key="2">
    <source>
        <dbReference type="Proteomes" id="UP000290289"/>
    </source>
</evidence>
<protein>
    <submittedName>
        <fullName evidence="1">Uncharacterized protein</fullName>
    </submittedName>
</protein>